<reference evidence="3 4" key="1">
    <citation type="submission" date="2018-09" db="EMBL/GenBank/DDBJ databases">
        <title>Paenibacillus aracenensis nov. sp. isolated from a cave in southern Spain.</title>
        <authorList>
            <person name="Jurado V."/>
            <person name="Gutierrez-Patricio S."/>
            <person name="Gonzalez-Pimentel J.L."/>
            <person name="Miller A.Z."/>
            <person name="Laiz L."/>
            <person name="Saiz-Jimenez C."/>
        </authorList>
    </citation>
    <scope>NUCLEOTIDE SEQUENCE [LARGE SCALE GENOMIC DNA]</scope>
    <source>
        <strain evidence="3 4">DSM 22867</strain>
    </source>
</reference>
<dbReference type="CDD" id="cd08547">
    <property type="entry name" value="Type_II_cohesin"/>
    <property type="match status" value="1"/>
</dbReference>
<evidence type="ECO:0000313" key="4">
    <source>
        <dbReference type="Proteomes" id="UP000266482"/>
    </source>
</evidence>
<accession>A0A3A1UQG8</accession>
<dbReference type="InterPro" id="IPR008965">
    <property type="entry name" value="CBM2/CBM3_carb-bd_dom_sf"/>
</dbReference>
<dbReference type="Proteomes" id="UP000266482">
    <property type="component" value="Unassembled WGS sequence"/>
</dbReference>
<keyword evidence="4" id="KW-1185">Reference proteome</keyword>
<proteinExistence type="predicted"/>
<comment type="caution">
    <text evidence="3">The sequence shown here is derived from an EMBL/GenBank/DDBJ whole genome shotgun (WGS) entry which is preliminary data.</text>
</comment>
<dbReference type="PANTHER" id="PTHR43308">
    <property type="entry name" value="OUTER MEMBRANE PROTEIN ALPHA-RELATED"/>
    <property type="match status" value="1"/>
</dbReference>
<dbReference type="Pfam" id="PF00963">
    <property type="entry name" value="Cohesin"/>
    <property type="match status" value="1"/>
</dbReference>
<dbReference type="GO" id="GO:0030246">
    <property type="term" value="F:carbohydrate binding"/>
    <property type="evidence" value="ECO:0007669"/>
    <property type="project" value="InterPro"/>
</dbReference>
<name>A0A3A1UQG8_9BACL</name>
<feature type="signal peptide" evidence="1">
    <location>
        <begin position="1"/>
        <end position="27"/>
    </location>
</feature>
<dbReference type="EMBL" id="QXQA01000013">
    <property type="protein sequence ID" value="RIX50797.1"/>
    <property type="molecule type" value="Genomic_DNA"/>
</dbReference>
<feature type="domain" description="SLH" evidence="2">
    <location>
        <begin position="288"/>
        <end position="344"/>
    </location>
</feature>
<feature type="chain" id="PRO_5017350935" description="SLH domain-containing protein" evidence="1">
    <location>
        <begin position="28"/>
        <end position="344"/>
    </location>
</feature>
<feature type="domain" description="SLH" evidence="2">
    <location>
        <begin position="161"/>
        <end position="224"/>
    </location>
</feature>
<organism evidence="3 4">
    <name type="scientific">Paenibacillus nanensis</name>
    <dbReference type="NCBI Taxonomy" id="393251"/>
    <lineage>
        <taxon>Bacteria</taxon>
        <taxon>Bacillati</taxon>
        <taxon>Bacillota</taxon>
        <taxon>Bacilli</taxon>
        <taxon>Bacillales</taxon>
        <taxon>Paenibacillaceae</taxon>
        <taxon>Paenibacillus</taxon>
    </lineage>
</organism>
<dbReference type="Gene3D" id="2.60.40.680">
    <property type="match status" value="1"/>
</dbReference>
<dbReference type="GO" id="GO:0000272">
    <property type="term" value="P:polysaccharide catabolic process"/>
    <property type="evidence" value="ECO:0007669"/>
    <property type="project" value="InterPro"/>
</dbReference>
<gene>
    <name evidence="3" type="ORF">D3P08_19050</name>
</gene>
<dbReference type="Pfam" id="PF00395">
    <property type="entry name" value="SLH"/>
    <property type="match status" value="3"/>
</dbReference>
<dbReference type="OrthoDB" id="504962at2"/>
<sequence length="344" mass="36260">MFVNNSKRFVMLGLFALWITVLLPAYAAAEQQQAFRLAADKNGSLSAHEIKIDVRGESLQDVYAYEVKLSYDPAKLRFKSASSGAVAGFSIKPQAEDGQVVFASTKTGQKKGESGSFILCSLVFEAVGTGNSEVKLTSVKLVDSALKALENKPSVKLGLELAGPVFKDIQGHWAEAAVIRAAQSGFVKGYSDGTFRPEAQVTRAEFAVMLARALELPAAAESVSAFADSGSIPVWAQESIDAAVQAGVLKGYDDGTFQPERLITRSEVAVMVARALGLAAEANDQSSFADRLAIPAWAEPSVAAAVEAGIVKGRGGNRFAPDANTTRAEAVTLLLAAADSRNAK</sequence>
<evidence type="ECO:0000313" key="3">
    <source>
        <dbReference type="EMBL" id="RIX50797.1"/>
    </source>
</evidence>
<dbReference type="InterPro" id="IPR051465">
    <property type="entry name" value="Cell_Envelope_Struct_Comp"/>
</dbReference>
<dbReference type="InterPro" id="IPR002102">
    <property type="entry name" value="Cohesin_dom"/>
</dbReference>
<feature type="domain" description="SLH" evidence="2">
    <location>
        <begin position="226"/>
        <end position="286"/>
    </location>
</feature>
<evidence type="ECO:0000259" key="2">
    <source>
        <dbReference type="PROSITE" id="PS51272"/>
    </source>
</evidence>
<dbReference type="SUPFAM" id="SSF49384">
    <property type="entry name" value="Carbohydrate-binding domain"/>
    <property type="match status" value="1"/>
</dbReference>
<evidence type="ECO:0000256" key="1">
    <source>
        <dbReference type="SAM" id="SignalP"/>
    </source>
</evidence>
<keyword evidence="1" id="KW-0732">Signal</keyword>
<protein>
    <recommendedName>
        <fullName evidence="2">SLH domain-containing protein</fullName>
    </recommendedName>
</protein>
<dbReference type="AlphaFoldDB" id="A0A3A1UQG8"/>
<dbReference type="InterPro" id="IPR001119">
    <property type="entry name" value="SLH_dom"/>
</dbReference>
<dbReference type="PANTHER" id="PTHR43308:SF5">
    <property type="entry name" value="S-LAYER PROTEIN _ PEPTIDOGLYCAN ENDO-BETA-N-ACETYLGLUCOSAMINIDASE"/>
    <property type="match status" value="1"/>
</dbReference>
<dbReference type="PROSITE" id="PS51272">
    <property type="entry name" value="SLH"/>
    <property type="match status" value="3"/>
</dbReference>